<dbReference type="GO" id="GO:0005886">
    <property type="term" value="C:plasma membrane"/>
    <property type="evidence" value="ECO:0007669"/>
    <property type="project" value="TreeGrafter"/>
</dbReference>
<feature type="compositionally biased region" description="Gly residues" evidence="7">
    <location>
        <begin position="2011"/>
        <end position="2032"/>
    </location>
</feature>
<feature type="compositionally biased region" description="Gly residues" evidence="7">
    <location>
        <begin position="1557"/>
        <end position="1566"/>
    </location>
</feature>
<feature type="compositionally biased region" description="Pro residues" evidence="7">
    <location>
        <begin position="129"/>
        <end position="141"/>
    </location>
</feature>
<comment type="subcellular location">
    <subcellularLocation>
        <location evidence="1">Cell junction</location>
    </subcellularLocation>
</comment>
<proteinExistence type="inferred from homology"/>
<feature type="repeat" description="ARM" evidence="6">
    <location>
        <begin position="2098"/>
        <end position="2135"/>
    </location>
</feature>
<name>A0AAE1U0P2_9EUCA</name>
<feature type="region of interest" description="Disordered" evidence="7">
    <location>
        <begin position="242"/>
        <end position="268"/>
    </location>
</feature>
<accession>A0AAE1U0P2</accession>
<feature type="compositionally biased region" description="Basic and acidic residues" evidence="7">
    <location>
        <begin position="433"/>
        <end position="453"/>
    </location>
</feature>
<dbReference type="PANTHER" id="PTHR10372">
    <property type="entry name" value="PLAKOPHILLIN-RELATED"/>
    <property type="match status" value="1"/>
</dbReference>
<evidence type="ECO:0000256" key="4">
    <source>
        <dbReference type="ARBA" id="ARBA00022889"/>
    </source>
</evidence>
<feature type="compositionally biased region" description="Basic and acidic residues" evidence="7">
    <location>
        <begin position="89"/>
        <end position="103"/>
    </location>
</feature>
<feature type="compositionally biased region" description="Basic and acidic residues" evidence="7">
    <location>
        <begin position="336"/>
        <end position="347"/>
    </location>
</feature>
<dbReference type="PROSITE" id="PS50176">
    <property type="entry name" value="ARM_REPEAT"/>
    <property type="match status" value="3"/>
</dbReference>
<evidence type="ECO:0000256" key="7">
    <source>
        <dbReference type="SAM" id="MobiDB-lite"/>
    </source>
</evidence>
<feature type="region of interest" description="Disordered" evidence="7">
    <location>
        <begin position="758"/>
        <end position="933"/>
    </location>
</feature>
<dbReference type="Pfam" id="PF00514">
    <property type="entry name" value="Arm"/>
    <property type="match status" value="3"/>
</dbReference>
<sequence>MPRSTVYMRLNWLPGDPPDSSATLEQQVAGGAADSQGNVREKQDRQEQDVGKRSIAEKHDLGGTIDGERGGRGGTTDEGRGGRRGIMTNREREKSKASSQERKAVRRPVTPSEYSCFPLLALPANMSPLPSPTSPHPPFPVSPSLGGMKPKKQASRDRTQPNAADKISSEGGKLQGEKTVDKNFIKTGSEKGKNSSEKSEKVTDKCEKPCEKTCEKTCEKSEKSKSTIRKLEKFSEKFGNLGERLRGSKEKKRTPLDTSHSLDSPLWKGAKSVGNCTELYLRLFPGEDELTHPQEPVHSVPRQEVTDGGMTRHPRNNDQSFEQWPESSGEGQYIRSQERYEKQREDGEGGGAVEMTVKGRDGSTRVYQRSKTKQRRKITRSLSASCVSVSTNTDPRDFLESAKLIVTLPTRGRGRGRGRDYTTKEAVNQPSRDINRIKQRDHSIPEDREEQHRTTTSVTVSPRPSGRERGKEEAGDALGTEKEQMWKSGSENEKDTDQKKDQYAEEKRREEKRDVVHIREENGGKEEKRENDKKWREGNREERKEEKRVEDTLEQDKKNKKKQQDERREDGREMRSKEERERRKVDGKEERREEKSSSDERDRRKESKEKREEKGEDKVKKKDEKEKLQRKGSTKKDQHREKKVKELERRPSKKEIKKLIAVSQTETPGQQSEEGTTPGAPPGRKTPAARLEDSARQEPSDLGPVMLPESLAATDMTCASETEDTRTHILKSEKSKVKQEVPTVKLQVLHRVEPEIIKEKTQKIPKEDSEASTEGKKTLRTESEISQKEPEIPSEKPKRLRNKAEKLRLKIEKPKVEAETPGAESERSRLEQEETQGPVLVEMHKPELTKARGRGGSPFLSVEGSERASDSAKRMKGRGVLQESTDSGHSDEIVGTNSQFSEDTFPKEEDASVEPDTVTEEGFGDQSEDYTDDYDLSDDWDQSDKGYIELPTYLPSPSTAPTYDQLEPHDGGFEARGFSYGQPYFTASHPAPPPTSMYLSVADNPQYHPTCFYSGPQGSHSPTCTYMPISQGCHSPTSSNYPISRSTSAGVLPHYTNTNQSHPSVPYFPGWQGASEGRTMYARRPSYVPINKETQETIIHPSSSTPVLPVCSTHFVRSSSTPVFPPPSSPTSPMSPNPIFPSPSTPIFPSPSTPIFPSPSTPIFPSPSTSIFPETGHPSHADDQNQYIIVSCHQQQQPSSNLRVETVSPVQFGGTDDRRVYVPGSPGVEKGGYYSAFKPVYPSKQMVHSTSPSYYEAIHLNSCGSVQPQLSYQNQGRHEDYQKQVVILDRMNRICHPVTLSPHSGGRIMTASNVGVIPYQGPAVLEYECIEKCEEYPTCTTPRPSVGQQSETPQMVTPFDHNTFEKQKACPAGNLEKHSNYNTKIAYPGSNQVCDREVQTLSLPKNHGKKNVDDSELKIQSSADKCESCPGRRSFEPEIPLESCPDVVLQTLEGDGGGQNKSLKKSVTFLLPPEHWDSLISLRESCAIGGYPTSGYAELDGGLLPPNGEDPYRSSPSPALPHDRFDGGLVADYPTDTPYPPRQEGGGGGLAYPPDGRGYGPEGGVYGPETGVYSPDGGGYGPEGGGYGPEGGGYGPEGGGYGPEGGGYGPEGGGYIPEGGGYGPDDGGFGPEGGGYVSEGVYGPETGLYGQDGGAAYPPDTVVYGRLPAPPHSPYAANGGSRQGSEPPPLLPPAPPDQPPAPSPPPSHDPYAHPTLLRPPSTDTSAHRVRWRDPDLHEVIDFLSNPNNVVKANAAAYLQHLCYMDDPTKQKTRILGGIPPLVALLTHDLPELHRNACGALRNLSYGRQNDENKRAIKEAQGIPSLVRLLRRTPDNEIKELVTGILWNLSSCEDLKQSIMEDALAVSVSHVIVPCSGWEGGGSGVERDPTVDVWWSTVFKNASGVLRNVSSAGEYARTKLRESPGLVDSLLTVVKAAIQGSSHDNKSVENCVCVLRNLSYRCQEVEDPNYDRNQPPSTAAGPVVGQSRATATAKGDNLGCFGGSRKKKDAMAGGGGGSGGMKEGGGGGAGTGRSGPRTEPIRGMELLWQPDVVVGPYLALLSDCSNPETLEAAAGALQNLAACYWQPSIDVRAAVRKEKGLPILVELLRMEVDRVVCAVATALRNLAIDQRNKELIGKYAMRDLVQKLPSGNSHDGGSSDETIAAVLATLNEVIKKSAEFSRSLLDVGGVERLVNMTRHRGRYSARVVKFASQVLFSMWGHQELREVYKKAGWKEQDFVSKSVAARNAAGGGAGGVGGGGGGGANSPTANNTLNRPMASQGGTRYEDRTIQRSQAKAHQQYAQQQGQEMAMADMGYGGGGGAPVGGVRLYPPVQTSIIFVIDTFYAIHLHVAKFWSSVHETKHWMI</sequence>
<feature type="region of interest" description="Disordered" evidence="7">
    <location>
        <begin position="1505"/>
        <end position="1728"/>
    </location>
</feature>
<feature type="repeat" description="ARM" evidence="6">
    <location>
        <begin position="1776"/>
        <end position="1811"/>
    </location>
</feature>
<gene>
    <name evidence="8" type="ORF">Pmani_022406</name>
</gene>
<evidence type="ECO:0000256" key="1">
    <source>
        <dbReference type="ARBA" id="ARBA00004282"/>
    </source>
</evidence>
<feature type="compositionally biased region" description="Basic and acidic residues" evidence="7">
    <location>
        <begin position="723"/>
        <end position="739"/>
    </location>
</feature>
<keyword evidence="9" id="KW-1185">Reference proteome</keyword>
<feature type="compositionally biased region" description="Pro residues" evidence="7">
    <location>
        <begin position="1686"/>
        <end position="1708"/>
    </location>
</feature>
<feature type="compositionally biased region" description="Basic and acidic residues" evidence="7">
    <location>
        <begin position="864"/>
        <end position="873"/>
    </location>
</feature>
<feature type="compositionally biased region" description="Basic and acidic residues" evidence="7">
    <location>
        <begin position="690"/>
        <end position="699"/>
    </location>
</feature>
<dbReference type="Gene3D" id="1.25.10.10">
    <property type="entry name" value="Leucine-rich Repeat Variant"/>
    <property type="match status" value="1"/>
</dbReference>
<feature type="compositionally biased region" description="Gly residues" evidence="7">
    <location>
        <begin position="2252"/>
        <end position="2263"/>
    </location>
</feature>
<feature type="compositionally biased region" description="Polar residues" evidence="7">
    <location>
        <begin position="317"/>
        <end position="330"/>
    </location>
</feature>
<feature type="compositionally biased region" description="Gly residues" evidence="7">
    <location>
        <begin position="1576"/>
        <end position="1637"/>
    </location>
</feature>
<dbReference type="SMART" id="SM00185">
    <property type="entry name" value="ARM"/>
    <property type="match status" value="5"/>
</dbReference>
<dbReference type="Proteomes" id="UP001292094">
    <property type="component" value="Unassembled WGS sequence"/>
</dbReference>
<feature type="compositionally biased region" description="Basic and acidic residues" evidence="7">
    <location>
        <begin position="175"/>
        <end position="206"/>
    </location>
</feature>
<comment type="similarity">
    <text evidence="2">Belongs to the beta-catenin family.</text>
</comment>
<evidence type="ECO:0000256" key="6">
    <source>
        <dbReference type="PROSITE-ProRule" id="PRU00259"/>
    </source>
</evidence>
<protein>
    <submittedName>
        <fullName evidence="8">Uncharacterized protein</fullName>
    </submittedName>
</protein>
<feature type="repeat" description="ARM" evidence="6">
    <location>
        <begin position="1820"/>
        <end position="1863"/>
    </location>
</feature>
<feature type="compositionally biased region" description="Basic and acidic residues" evidence="7">
    <location>
        <begin position="39"/>
        <end position="81"/>
    </location>
</feature>
<feature type="compositionally biased region" description="Low complexity" evidence="7">
    <location>
        <begin position="454"/>
        <end position="464"/>
    </location>
</feature>
<feature type="region of interest" description="Disordered" evidence="7">
    <location>
        <begin position="1"/>
        <end position="206"/>
    </location>
</feature>
<feature type="compositionally biased region" description="Polar residues" evidence="7">
    <location>
        <begin position="2264"/>
        <end position="2273"/>
    </location>
</feature>
<evidence type="ECO:0000256" key="5">
    <source>
        <dbReference type="ARBA" id="ARBA00022949"/>
    </source>
</evidence>
<keyword evidence="5" id="KW-0965">Cell junction</keyword>
<dbReference type="EMBL" id="JAWZYT010002242">
    <property type="protein sequence ID" value="KAK4305718.1"/>
    <property type="molecule type" value="Genomic_DNA"/>
</dbReference>
<dbReference type="GO" id="GO:0005634">
    <property type="term" value="C:nucleus"/>
    <property type="evidence" value="ECO:0007669"/>
    <property type="project" value="TreeGrafter"/>
</dbReference>
<feature type="region of interest" description="Disordered" evidence="7">
    <location>
        <begin position="2252"/>
        <end position="2288"/>
    </location>
</feature>
<dbReference type="SUPFAM" id="SSF48371">
    <property type="entry name" value="ARM repeat"/>
    <property type="match status" value="1"/>
</dbReference>
<feature type="compositionally biased region" description="Basic residues" evidence="7">
    <location>
        <begin position="368"/>
        <end position="378"/>
    </location>
</feature>
<evidence type="ECO:0000313" key="8">
    <source>
        <dbReference type="EMBL" id="KAK4305718.1"/>
    </source>
</evidence>
<keyword evidence="4" id="KW-0130">Cell adhesion</keyword>
<feature type="region of interest" description="Disordered" evidence="7">
    <location>
        <begin position="717"/>
        <end position="740"/>
    </location>
</feature>
<dbReference type="GO" id="GO:0005737">
    <property type="term" value="C:cytoplasm"/>
    <property type="evidence" value="ECO:0007669"/>
    <property type="project" value="TreeGrafter"/>
</dbReference>
<feature type="region of interest" description="Disordered" evidence="7">
    <location>
        <begin position="290"/>
        <end position="378"/>
    </location>
</feature>
<dbReference type="GO" id="GO:0098609">
    <property type="term" value="P:cell-cell adhesion"/>
    <property type="evidence" value="ECO:0007669"/>
    <property type="project" value="InterPro"/>
</dbReference>
<evidence type="ECO:0000256" key="2">
    <source>
        <dbReference type="ARBA" id="ARBA00005462"/>
    </source>
</evidence>
<feature type="region of interest" description="Disordered" evidence="7">
    <location>
        <begin position="410"/>
        <end position="705"/>
    </location>
</feature>
<organism evidence="8 9">
    <name type="scientific">Petrolisthes manimaculis</name>
    <dbReference type="NCBI Taxonomy" id="1843537"/>
    <lineage>
        <taxon>Eukaryota</taxon>
        <taxon>Metazoa</taxon>
        <taxon>Ecdysozoa</taxon>
        <taxon>Arthropoda</taxon>
        <taxon>Crustacea</taxon>
        <taxon>Multicrustacea</taxon>
        <taxon>Malacostraca</taxon>
        <taxon>Eumalacostraca</taxon>
        <taxon>Eucarida</taxon>
        <taxon>Decapoda</taxon>
        <taxon>Pleocyemata</taxon>
        <taxon>Anomura</taxon>
        <taxon>Galatheoidea</taxon>
        <taxon>Porcellanidae</taxon>
        <taxon>Petrolisthes</taxon>
    </lineage>
</organism>
<evidence type="ECO:0000313" key="9">
    <source>
        <dbReference type="Proteomes" id="UP001292094"/>
    </source>
</evidence>
<dbReference type="PANTHER" id="PTHR10372:SF27">
    <property type="entry name" value="ADHERENS JUNCTION PROTEIN P120"/>
    <property type="match status" value="1"/>
</dbReference>
<feature type="compositionally biased region" description="Polar residues" evidence="7">
    <location>
        <begin position="662"/>
        <end position="675"/>
    </location>
</feature>
<feature type="region of interest" description="Disordered" evidence="7">
    <location>
        <begin position="2005"/>
        <end position="2035"/>
    </location>
</feature>
<dbReference type="InterPro" id="IPR016024">
    <property type="entry name" value="ARM-type_fold"/>
</dbReference>
<dbReference type="InterPro" id="IPR000225">
    <property type="entry name" value="Armadillo"/>
</dbReference>
<feature type="compositionally biased region" description="Acidic residues" evidence="7">
    <location>
        <begin position="911"/>
        <end position="933"/>
    </location>
</feature>
<evidence type="ECO:0000256" key="3">
    <source>
        <dbReference type="ARBA" id="ARBA00022737"/>
    </source>
</evidence>
<dbReference type="GO" id="GO:0005912">
    <property type="term" value="C:adherens junction"/>
    <property type="evidence" value="ECO:0007669"/>
    <property type="project" value="TreeGrafter"/>
</dbReference>
<feature type="compositionally biased region" description="Basic and acidic residues" evidence="7">
    <location>
        <begin position="758"/>
        <end position="832"/>
    </location>
</feature>
<comment type="caution">
    <text evidence="8">The sequence shown here is derived from an EMBL/GenBank/DDBJ whole genome shotgun (WGS) entry which is preliminary data.</text>
</comment>
<feature type="compositionally biased region" description="Basic and acidic residues" evidence="7">
    <location>
        <begin position="465"/>
        <end position="658"/>
    </location>
</feature>
<keyword evidence="3" id="KW-0677">Repeat</keyword>
<dbReference type="InterPro" id="IPR011989">
    <property type="entry name" value="ARM-like"/>
</dbReference>
<dbReference type="InterPro" id="IPR028435">
    <property type="entry name" value="Plakophilin/d_Catenin"/>
</dbReference>
<reference evidence="8" key="1">
    <citation type="submission" date="2023-11" db="EMBL/GenBank/DDBJ databases">
        <title>Genome assemblies of two species of porcelain crab, Petrolisthes cinctipes and Petrolisthes manimaculis (Anomura: Porcellanidae).</title>
        <authorList>
            <person name="Angst P."/>
        </authorList>
    </citation>
    <scope>NUCLEOTIDE SEQUENCE</scope>
    <source>
        <strain evidence="8">PB745_02</strain>
        <tissue evidence="8">Gill</tissue>
    </source>
</reference>